<comment type="caution">
    <text evidence="1">The sequence shown here is derived from an EMBL/GenBank/DDBJ whole genome shotgun (WGS) entry which is preliminary data.</text>
</comment>
<keyword evidence="2" id="KW-1185">Reference proteome</keyword>
<reference evidence="1 2" key="1">
    <citation type="submission" date="2021-04" db="EMBL/GenBank/DDBJ databases">
        <authorList>
            <person name="Rakotoarivonina H."/>
        </authorList>
    </citation>
    <scope>NUCLEOTIDE SEQUENCE [LARGE SCALE GENOMIC DNA]</scope>
    <source>
        <strain evidence="1 2">XE</strain>
    </source>
</reference>
<evidence type="ECO:0000313" key="1">
    <source>
        <dbReference type="EMBL" id="CAG5079454.1"/>
    </source>
</evidence>
<dbReference type="EMBL" id="CAJRAY010000017">
    <property type="protein sequence ID" value="CAG5079454.1"/>
    <property type="molecule type" value="Genomic_DNA"/>
</dbReference>
<proteinExistence type="predicted"/>
<sequence>MSCIREAVMTKS</sequence>
<dbReference type="Proteomes" id="UP000681526">
    <property type="component" value="Unassembled WGS sequence"/>
</dbReference>
<organism evidence="1 2">
    <name type="scientific">Thermobacillus xylanilyticus</name>
    <dbReference type="NCBI Taxonomy" id="76633"/>
    <lineage>
        <taxon>Bacteria</taxon>
        <taxon>Bacillati</taxon>
        <taxon>Bacillota</taxon>
        <taxon>Bacilli</taxon>
        <taxon>Bacillales</taxon>
        <taxon>Paenibacillaceae</taxon>
        <taxon>Thermobacillus</taxon>
    </lineage>
</organism>
<accession>A0ABM8V0M3</accession>
<protein>
    <submittedName>
        <fullName evidence="1">Uncharacterized protein</fullName>
    </submittedName>
</protein>
<evidence type="ECO:0000313" key="2">
    <source>
        <dbReference type="Proteomes" id="UP000681526"/>
    </source>
</evidence>
<gene>
    <name evidence="1" type="primary">txxe 244</name>
    <name evidence="1" type="ORF">TXXE_03185</name>
</gene>
<name>A0ABM8V0M3_THEXY</name>